<organism evidence="1 2">
    <name type="scientific">Pseudomonas putida</name>
    <name type="common">Arthrobacter siderocapsulatus</name>
    <dbReference type="NCBI Taxonomy" id="303"/>
    <lineage>
        <taxon>Bacteria</taxon>
        <taxon>Pseudomonadati</taxon>
        <taxon>Pseudomonadota</taxon>
        <taxon>Gammaproteobacteria</taxon>
        <taxon>Pseudomonadales</taxon>
        <taxon>Pseudomonadaceae</taxon>
        <taxon>Pseudomonas</taxon>
    </lineage>
</organism>
<dbReference type="RefSeq" id="WP_054572251.1">
    <property type="nucleotide sequence ID" value="NZ_LKKS01000033.1"/>
</dbReference>
<gene>
    <name evidence="1" type="ORF">HB13667_05900</name>
</gene>
<protein>
    <submittedName>
        <fullName evidence="1">Uncharacterized protein</fullName>
    </submittedName>
</protein>
<dbReference type="AlphaFoldDB" id="A0A0P7DAZ2"/>
<comment type="caution">
    <text evidence="1">The sequence shown here is derived from an EMBL/GenBank/DDBJ whole genome shotgun (WGS) entry which is preliminary data.</text>
</comment>
<reference evidence="1 2" key="1">
    <citation type="submission" date="2015-10" db="EMBL/GenBank/DDBJ databases">
        <title>Pseudomonas putida clinical strains.</title>
        <authorList>
            <person name="Molina L."/>
            <person name="Udaondo Z."/>
        </authorList>
    </citation>
    <scope>NUCLEOTIDE SEQUENCE [LARGE SCALE GENOMIC DNA]</scope>
    <source>
        <strain evidence="1 2">HB13667</strain>
    </source>
</reference>
<evidence type="ECO:0000313" key="1">
    <source>
        <dbReference type="EMBL" id="KPM67577.1"/>
    </source>
</evidence>
<sequence length="66" mass="7717">MASQTVEELYDRIEEFTSLLAAADLHASGTWEQEFVENMRASFKRYGPRTLLTFVQQKKLEEIAKY</sequence>
<dbReference type="Proteomes" id="UP000050437">
    <property type="component" value="Unassembled WGS sequence"/>
</dbReference>
<accession>A0A0P7DAZ2</accession>
<name>A0A0P7DAZ2_PSEPU</name>
<proteinExistence type="predicted"/>
<evidence type="ECO:0000313" key="2">
    <source>
        <dbReference type="Proteomes" id="UP000050437"/>
    </source>
</evidence>
<dbReference type="EMBL" id="LKKS01000033">
    <property type="protein sequence ID" value="KPM67577.1"/>
    <property type="molecule type" value="Genomic_DNA"/>
</dbReference>